<dbReference type="PROSITE" id="PS51819">
    <property type="entry name" value="VOC"/>
    <property type="match status" value="1"/>
</dbReference>
<dbReference type="Pfam" id="PF00903">
    <property type="entry name" value="Glyoxalase"/>
    <property type="match status" value="1"/>
</dbReference>
<dbReference type="EMBL" id="OX365700">
    <property type="protein sequence ID" value="CAI4029740.1"/>
    <property type="molecule type" value="Genomic_DNA"/>
</dbReference>
<evidence type="ECO:0000259" key="1">
    <source>
        <dbReference type="PROSITE" id="PS51819"/>
    </source>
</evidence>
<dbReference type="AlphaFoldDB" id="A0AA86MVF1"/>
<dbReference type="CDD" id="cd08351">
    <property type="entry name" value="ChaP_like"/>
    <property type="match status" value="1"/>
</dbReference>
<dbReference type="Proteomes" id="UP001179121">
    <property type="component" value="Chromosome"/>
</dbReference>
<dbReference type="InterPro" id="IPR004360">
    <property type="entry name" value="Glyas_Fos-R_dOase_dom"/>
</dbReference>
<organism evidence="2 3">
    <name type="scientific">Nitrospira tepida</name>
    <dbReference type="NCBI Taxonomy" id="2973512"/>
    <lineage>
        <taxon>Bacteria</taxon>
        <taxon>Pseudomonadati</taxon>
        <taxon>Nitrospirota</taxon>
        <taxon>Nitrospiria</taxon>
        <taxon>Nitrospirales</taxon>
        <taxon>Nitrospiraceae</taxon>
        <taxon>Nitrospira</taxon>
    </lineage>
</organism>
<sequence>MAITLNHTIVPARDKDASARFFADIFGLKYEGSSGYFAPVRVNETLTLDFDDDVEGFDIHHYAFHVSDEEFDAIFSRIQQAGLAYGSEPWNLENRKLNNWNGGRGVYFRDPNGHILELLTRVPSGG</sequence>
<dbReference type="InterPro" id="IPR037523">
    <property type="entry name" value="VOC_core"/>
</dbReference>
<proteinExistence type="predicted"/>
<feature type="domain" description="VOC" evidence="1">
    <location>
        <begin position="4"/>
        <end position="121"/>
    </location>
</feature>
<keyword evidence="3" id="KW-1185">Reference proteome</keyword>
<evidence type="ECO:0000313" key="3">
    <source>
        <dbReference type="Proteomes" id="UP001179121"/>
    </source>
</evidence>
<dbReference type="Gene3D" id="3.10.180.10">
    <property type="entry name" value="2,3-Dihydroxybiphenyl 1,2-Dioxygenase, domain 1"/>
    <property type="match status" value="1"/>
</dbReference>
<evidence type="ECO:0000313" key="2">
    <source>
        <dbReference type="EMBL" id="CAI4029740.1"/>
    </source>
</evidence>
<dbReference type="SUPFAM" id="SSF54593">
    <property type="entry name" value="Glyoxalase/Bleomycin resistance protein/Dihydroxybiphenyl dioxygenase"/>
    <property type="match status" value="1"/>
</dbReference>
<name>A0AA86MVF1_9BACT</name>
<accession>A0AA86MVF1</accession>
<dbReference type="KEGG" id="nti:DNFV4_00158"/>
<reference evidence="2" key="1">
    <citation type="submission" date="2022-10" db="EMBL/GenBank/DDBJ databases">
        <authorList>
            <person name="Koch H."/>
        </authorList>
    </citation>
    <scope>NUCLEOTIDE SEQUENCE</scope>
    <source>
        <strain evidence="2">DNF</strain>
    </source>
</reference>
<dbReference type="InterPro" id="IPR029068">
    <property type="entry name" value="Glyas_Bleomycin-R_OHBP_Dase"/>
</dbReference>
<dbReference type="RefSeq" id="WP_289266766.1">
    <property type="nucleotide sequence ID" value="NZ_OX365700.1"/>
</dbReference>
<gene>
    <name evidence="2" type="ORF">DNFV4_00158</name>
</gene>
<protein>
    <submittedName>
        <fullName evidence="2">VOC family protein</fullName>
    </submittedName>
</protein>